<keyword evidence="7" id="KW-0067">ATP-binding</keyword>
<organism evidence="10 11">
    <name type="scientific">Methanosalsum zhilinae (strain DSM 4017 / NBRC 107636 / OCM 62 / WeN5)</name>
    <name type="common">Methanohalophilus zhilinae</name>
    <dbReference type="NCBI Taxonomy" id="679901"/>
    <lineage>
        <taxon>Archaea</taxon>
        <taxon>Methanobacteriati</taxon>
        <taxon>Methanobacteriota</taxon>
        <taxon>Stenosarchaea group</taxon>
        <taxon>Methanomicrobia</taxon>
        <taxon>Methanosarcinales</taxon>
        <taxon>Methanosarcinaceae</taxon>
        <taxon>Methanosalsum</taxon>
    </lineage>
</organism>
<dbReference type="InterPro" id="IPR003594">
    <property type="entry name" value="HATPase_dom"/>
</dbReference>
<dbReference type="Pfam" id="PF02518">
    <property type="entry name" value="HATPase_c"/>
    <property type="match status" value="1"/>
</dbReference>
<dbReference type="InterPro" id="IPR036890">
    <property type="entry name" value="HATPase_C_sf"/>
</dbReference>
<dbReference type="SUPFAM" id="SSF55874">
    <property type="entry name" value="ATPase domain of HSP90 chaperone/DNA topoisomerase II/histidine kinase"/>
    <property type="match status" value="1"/>
</dbReference>
<gene>
    <name evidence="10" type="ordered locus">Mzhil_0572</name>
</gene>
<dbReference type="RefSeq" id="WP_013897878.1">
    <property type="nucleotide sequence ID" value="NC_015676.1"/>
</dbReference>
<feature type="domain" description="PAS" evidence="9">
    <location>
        <begin position="138"/>
        <end position="210"/>
    </location>
</feature>
<dbReference type="NCBIfam" id="TIGR00229">
    <property type="entry name" value="sensory_box"/>
    <property type="match status" value="1"/>
</dbReference>
<evidence type="ECO:0000259" key="8">
    <source>
        <dbReference type="PROSITE" id="PS50109"/>
    </source>
</evidence>
<dbReference type="CDD" id="cd00130">
    <property type="entry name" value="PAS"/>
    <property type="match status" value="1"/>
</dbReference>
<keyword evidence="11" id="KW-1185">Reference proteome</keyword>
<keyword evidence="4" id="KW-0808">Transferase</keyword>
<sequence length="459" mass="53419">MKIKQNVISTPEINIAMLDLNGNIVSYNKQWDKFAKDNNNSSLKNSDIGSNYLEVTKKAMIEGDEYAKQAFDGIMDLIKGQLDDFAMEYPCNSPNEERWFILHAVRFTAINCKNNDLIMVYHENITDLKKYEDNLKSSQQKYKSLTESTHAILWIYDVFEEQLTYISPQAKEFFGYPLIEWNDRKFWQNHVHPDDLDRVKQYFKECIEYRESRLIDYRFYKKNGTLVWIRNVFDVDFKSMESNKIQGFMFDITASKILEEMKKKEILLTEVYHRVKNNLQVIESLLNMQAREIDDESIRANFTDSRNRVKSMLIAHNILYESGGIDNIEISDYIKKLSTSVFEAHNVNEAIKLNIKSDSVNLDMDTLLPLALIINEIITNSIKYAFSSRNEGSININFKKVEDEKYLLKIADDGVGIPDNFDVETSKSLGLKLINMLVQQLQGTLDINNSNGTSYVIRF</sequence>
<evidence type="ECO:0000256" key="3">
    <source>
        <dbReference type="ARBA" id="ARBA00022553"/>
    </source>
</evidence>
<dbReference type="EC" id="2.7.13.3" evidence="2"/>
<dbReference type="GO" id="GO:0005524">
    <property type="term" value="F:ATP binding"/>
    <property type="evidence" value="ECO:0007669"/>
    <property type="project" value="UniProtKB-KW"/>
</dbReference>
<feature type="domain" description="Histidine kinase" evidence="8">
    <location>
        <begin position="270"/>
        <end position="459"/>
    </location>
</feature>
<dbReference type="GO" id="GO:0004673">
    <property type="term" value="F:protein histidine kinase activity"/>
    <property type="evidence" value="ECO:0007669"/>
    <property type="project" value="UniProtKB-EC"/>
</dbReference>
<dbReference type="SMART" id="SM00091">
    <property type="entry name" value="PAS"/>
    <property type="match status" value="1"/>
</dbReference>
<comment type="catalytic activity">
    <reaction evidence="1">
        <text>ATP + protein L-histidine = ADP + protein N-phospho-L-histidine.</text>
        <dbReference type="EC" id="2.7.13.3"/>
    </reaction>
</comment>
<dbReference type="PROSITE" id="PS50112">
    <property type="entry name" value="PAS"/>
    <property type="match status" value="1"/>
</dbReference>
<dbReference type="SUPFAM" id="SSF55785">
    <property type="entry name" value="PYP-like sensor domain (PAS domain)"/>
    <property type="match status" value="1"/>
</dbReference>
<protein>
    <recommendedName>
        <fullName evidence="2">histidine kinase</fullName>
        <ecNumber evidence="2">2.7.13.3</ecNumber>
    </recommendedName>
</protein>
<evidence type="ECO:0000256" key="2">
    <source>
        <dbReference type="ARBA" id="ARBA00012438"/>
    </source>
</evidence>
<keyword evidence="6 10" id="KW-0418">Kinase</keyword>
<dbReference type="InterPro" id="IPR035965">
    <property type="entry name" value="PAS-like_dom_sf"/>
</dbReference>
<dbReference type="Pfam" id="PF07568">
    <property type="entry name" value="HisKA_2"/>
    <property type="match status" value="1"/>
</dbReference>
<dbReference type="STRING" id="679901.Mzhil_0572"/>
<evidence type="ECO:0000256" key="7">
    <source>
        <dbReference type="ARBA" id="ARBA00022840"/>
    </source>
</evidence>
<dbReference type="AlphaFoldDB" id="F7XLF6"/>
<evidence type="ECO:0000256" key="6">
    <source>
        <dbReference type="ARBA" id="ARBA00022777"/>
    </source>
</evidence>
<dbReference type="Proteomes" id="UP000006622">
    <property type="component" value="Chromosome"/>
</dbReference>
<dbReference type="KEGG" id="mzh:Mzhil_0572"/>
<dbReference type="InterPro" id="IPR005467">
    <property type="entry name" value="His_kinase_dom"/>
</dbReference>
<keyword evidence="3" id="KW-0597">Phosphoprotein</keyword>
<evidence type="ECO:0000256" key="1">
    <source>
        <dbReference type="ARBA" id="ARBA00000085"/>
    </source>
</evidence>
<dbReference type="InterPro" id="IPR013655">
    <property type="entry name" value="PAS_fold_3"/>
</dbReference>
<dbReference type="GeneID" id="10822181"/>
<evidence type="ECO:0000256" key="4">
    <source>
        <dbReference type="ARBA" id="ARBA00022679"/>
    </source>
</evidence>
<dbReference type="Pfam" id="PF08447">
    <property type="entry name" value="PAS_3"/>
    <property type="match status" value="1"/>
</dbReference>
<dbReference type="EMBL" id="CP002101">
    <property type="protein sequence ID" value="AEH60439.1"/>
    <property type="molecule type" value="Genomic_DNA"/>
</dbReference>
<name>F7XLF6_METZD</name>
<dbReference type="PANTHER" id="PTHR41523:SF8">
    <property type="entry name" value="ETHYLENE RESPONSE SENSOR PROTEIN"/>
    <property type="match status" value="1"/>
</dbReference>
<proteinExistence type="predicted"/>
<dbReference type="PROSITE" id="PS50109">
    <property type="entry name" value="HIS_KIN"/>
    <property type="match status" value="1"/>
</dbReference>
<reference evidence="10 11" key="1">
    <citation type="submission" date="2010-07" db="EMBL/GenBank/DDBJ databases">
        <title>The complete genome of Methanosalsum zhilinae DSM 4017.</title>
        <authorList>
            <consortium name="US DOE Joint Genome Institute (JGI-PGF)"/>
            <person name="Lucas S."/>
            <person name="Copeland A."/>
            <person name="Lapidus A."/>
            <person name="Glavina del Rio T."/>
            <person name="Dalin E."/>
            <person name="Tice H."/>
            <person name="Bruce D."/>
            <person name="Goodwin L."/>
            <person name="Pitluck S."/>
            <person name="Kyrpides N."/>
            <person name="Mavromatis K."/>
            <person name="Ovchinnikova G."/>
            <person name="Daligault H."/>
            <person name="Detter J.C."/>
            <person name="Han C."/>
            <person name="Tapia R."/>
            <person name="Larimer F."/>
            <person name="Land M."/>
            <person name="Hauser L."/>
            <person name="Markowitz V."/>
            <person name="Cheng J.-F."/>
            <person name="Hugenholtz P."/>
            <person name="Woyke T."/>
            <person name="Wu D."/>
            <person name="Spring S."/>
            <person name="Schueler E."/>
            <person name="Brambilla E."/>
            <person name="Klenk H.-P."/>
            <person name="Eisen J.A."/>
        </authorList>
    </citation>
    <scope>NUCLEOTIDE SEQUENCE [LARGE SCALE GENOMIC DNA]</scope>
    <source>
        <strain evidence="11">DSM 4017 / NBRC 107636 / OCM 62 / WeN5</strain>
    </source>
</reference>
<evidence type="ECO:0000313" key="11">
    <source>
        <dbReference type="Proteomes" id="UP000006622"/>
    </source>
</evidence>
<accession>F7XLF6</accession>
<keyword evidence="5" id="KW-0547">Nucleotide-binding</keyword>
<dbReference type="HOGENOM" id="CLU_000445_114_57_2"/>
<evidence type="ECO:0000256" key="5">
    <source>
        <dbReference type="ARBA" id="ARBA00022741"/>
    </source>
</evidence>
<dbReference type="Gene3D" id="3.30.450.20">
    <property type="entry name" value="PAS domain"/>
    <property type="match status" value="1"/>
</dbReference>
<dbReference type="InterPro" id="IPR000014">
    <property type="entry name" value="PAS"/>
</dbReference>
<dbReference type="PANTHER" id="PTHR41523">
    <property type="entry name" value="TWO-COMPONENT SYSTEM SENSOR PROTEIN"/>
    <property type="match status" value="1"/>
</dbReference>
<evidence type="ECO:0000259" key="9">
    <source>
        <dbReference type="PROSITE" id="PS50112"/>
    </source>
</evidence>
<dbReference type="Gene3D" id="3.30.565.10">
    <property type="entry name" value="Histidine kinase-like ATPase, C-terminal domain"/>
    <property type="match status" value="1"/>
</dbReference>
<evidence type="ECO:0000313" key="10">
    <source>
        <dbReference type="EMBL" id="AEH60439.1"/>
    </source>
</evidence>
<dbReference type="InterPro" id="IPR011495">
    <property type="entry name" value="Sig_transdc_His_kin_sub2_dim/P"/>
</dbReference>